<dbReference type="Proteomes" id="UP000827872">
    <property type="component" value="Linkage Group LG17"/>
</dbReference>
<comment type="caution">
    <text evidence="1">The sequence shown here is derived from an EMBL/GenBank/DDBJ whole genome shotgun (WGS) entry which is preliminary data.</text>
</comment>
<protein>
    <submittedName>
        <fullName evidence="1">Uncharacterized protein</fullName>
    </submittedName>
</protein>
<dbReference type="EMBL" id="CM037630">
    <property type="protein sequence ID" value="KAH7987732.1"/>
    <property type="molecule type" value="Genomic_DNA"/>
</dbReference>
<proteinExistence type="predicted"/>
<evidence type="ECO:0000313" key="1">
    <source>
        <dbReference type="EMBL" id="KAH7987732.1"/>
    </source>
</evidence>
<organism evidence="1 2">
    <name type="scientific">Sphaerodactylus townsendi</name>
    <dbReference type="NCBI Taxonomy" id="933632"/>
    <lineage>
        <taxon>Eukaryota</taxon>
        <taxon>Metazoa</taxon>
        <taxon>Chordata</taxon>
        <taxon>Craniata</taxon>
        <taxon>Vertebrata</taxon>
        <taxon>Euteleostomi</taxon>
        <taxon>Lepidosauria</taxon>
        <taxon>Squamata</taxon>
        <taxon>Bifurcata</taxon>
        <taxon>Gekkota</taxon>
        <taxon>Sphaerodactylidae</taxon>
        <taxon>Sphaerodactylus</taxon>
    </lineage>
</organism>
<reference evidence="1" key="1">
    <citation type="submission" date="2021-08" db="EMBL/GenBank/DDBJ databases">
        <title>The first chromosome-level gecko genome reveals the dynamic sex chromosomes of Neotropical dwarf geckos (Sphaerodactylidae: Sphaerodactylus).</title>
        <authorList>
            <person name="Pinto B.J."/>
            <person name="Keating S.E."/>
            <person name="Gamble T."/>
        </authorList>
    </citation>
    <scope>NUCLEOTIDE SEQUENCE</scope>
    <source>
        <strain evidence="1">TG3544</strain>
    </source>
</reference>
<sequence length="188" mass="21176">MDLEKSSVWESLKQKTKPILQNLSIRRTKKSSTRTMEVRKRHPLDRRLSSSVPDMLNVEMVVEERAGRSHSKALSTFFPSGFSAAEMFVENSCSVSLKQDREDWQWSHQETAHMEIGVRGAEKPAPSGLGSESRKASDELFELLQRSSFSSDLPEDAMERSCGSSNFDSSCSSLLYEEPSVSDFISPF</sequence>
<name>A0ACB8E6E6_9SAUR</name>
<accession>A0ACB8E6E6</accession>
<keyword evidence="2" id="KW-1185">Reference proteome</keyword>
<evidence type="ECO:0000313" key="2">
    <source>
        <dbReference type="Proteomes" id="UP000827872"/>
    </source>
</evidence>
<gene>
    <name evidence="1" type="ORF">K3G42_011109</name>
</gene>